<comment type="caution">
    <text evidence="1">The sequence shown here is derived from an EMBL/GenBank/DDBJ whole genome shotgun (WGS) entry which is preliminary data.</text>
</comment>
<evidence type="ECO:0000313" key="2">
    <source>
        <dbReference type="Proteomes" id="UP000789366"/>
    </source>
</evidence>
<dbReference type="EMBL" id="CAJVPW010018779">
    <property type="protein sequence ID" value="CAG8683404.1"/>
    <property type="molecule type" value="Genomic_DNA"/>
</dbReference>
<proteinExistence type="predicted"/>
<feature type="non-terminal residue" evidence="1">
    <location>
        <position position="1"/>
    </location>
</feature>
<organism evidence="1 2">
    <name type="scientific">Cetraspora pellucida</name>
    <dbReference type="NCBI Taxonomy" id="1433469"/>
    <lineage>
        <taxon>Eukaryota</taxon>
        <taxon>Fungi</taxon>
        <taxon>Fungi incertae sedis</taxon>
        <taxon>Mucoromycota</taxon>
        <taxon>Glomeromycotina</taxon>
        <taxon>Glomeromycetes</taxon>
        <taxon>Diversisporales</taxon>
        <taxon>Gigasporaceae</taxon>
        <taxon>Cetraspora</taxon>
    </lineage>
</organism>
<accession>A0ACA9P1H4</accession>
<evidence type="ECO:0000313" key="1">
    <source>
        <dbReference type="EMBL" id="CAG8683404.1"/>
    </source>
</evidence>
<sequence>QEITKLINEEHHLQYHLDSSYNYAAKASCINVVKTINLVKKQAQCTYVLLAQLIQNITVNCF</sequence>
<reference evidence="1" key="1">
    <citation type="submission" date="2021-06" db="EMBL/GenBank/DDBJ databases">
        <authorList>
            <person name="Kallberg Y."/>
            <person name="Tangrot J."/>
            <person name="Rosling A."/>
        </authorList>
    </citation>
    <scope>NUCLEOTIDE SEQUENCE</scope>
    <source>
        <strain evidence="1">28 12/20/2015</strain>
    </source>
</reference>
<keyword evidence="2" id="KW-1185">Reference proteome</keyword>
<dbReference type="Proteomes" id="UP000789366">
    <property type="component" value="Unassembled WGS sequence"/>
</dbReference>
<name>A0ACA9P1H4_9GLOM</name>
<gene>
    <name evidence="1" type="ORF">SPELUC_LOCUS10284</name>
</gene>
<protein>
    <submittedName>
        <fullName evidence="1">6120_t:CDS:1</fullName>
    </submittedName>
</protein>